<dbReference type="Proteomes" id="UP000319865">
    <property type="component" value="Unassembled WGS sequence"/>
</dbReference>
<protein>
    <submittedName>
        <fullName evidence="1">Uncharacterized protein</fullName>
    </submittedName>
</protein>
<evidence type="ECO:0000313" key="1">
    <source>
        <dbReference type="EMBL" id="TQN41518.1"/>
    </source>
</evidence>
<proteinExistence type="predicted"/>
<sequence>MSSPRVGLIAVGAVAVAGAAVAGYLVVRSQADVPAAVADDAFHGAPTDGVPYTVVNPPPEDPADVATDTATPSGADVRITYAVADEAEGGVAVGALVAGIIENGGECILVLQQAGRSVTTATEARADASTTTCGQLLVPFADLGSGSWTATVTYVSPAGESLGVADTTVEVSA</sequence>
<dbReference type="EMBL" id="VFQE01000001">
    <property type="protein sequence ID" value="TQN41518.1"/>
    <property type="molecule type" value="Genomic_DNA"/>
</dbReference>
<name>A0A543PBR4_9ACTN</name>
<reference evidence="1 2" key="1">
    <citation type="submission" date="2019-06" db="EMBL/GenBank/DDBJ databases">
        <title>Sequencing the genomes of 1000 actinobacteria strains.</title>
        <authorList>
            <person name="Klenk H.-P."/>
        </authorList>
    </citation>
    <scope>NUCLEOTIDE SEQUENCE [LARGE SCALE GENOMIC DNA]</scope>
    <source>
        <strain evidence="1 2">DSM 46837</strain>
    </source>
</reference>
<accession>A0A543PBR4</accession>
<evidence type="ECO:0000313" key="2">
    <source>
        <dbReference type="Proteomes" id="UP000319865"/>
    </source>
</evidence>
<dbReference type="RefSeq" id="WP_142024257.1">
    <property type="nucleotide sequence ID" value="NZ_VFQE01000001.1"/>
</dbReference>
<dbReference type="AlphaFoldDB" id="A0A543PBR4"/>
<organism evidence="1 2">
    <name type="scientific">Blastococcus colisei</name>
    <dbReference type="NCBI Taxonomy" id="1564162"/>
    <lineage>
        <taxon>Bacteria</taxon>
        <taxon>Bacillati</taxon>
        <taxon>Actinomycetota</taxon>
        <taxon>Actinomycetes</taxon>
        <taxon>Geodermatophilales</taxon>
        <taxon>Geodermatophilaceae</taxon>
        <taxon>Blastococcus</taxon>
    </lineage>
</organism>
<dbReference type="OrthoDB" id="4981587at2"/>
<gene>
    <name evidence="1" type="ORF">FHU33_0886</name>
</gene>
<comment type="caution">
    <text evidence="1">The sequence shown here is derived from an EMBL/GenBank/DDBJ whole genome shotgun (WGS) entry which is preliminary data.</text>
</comment>
<keyword evidence="2" id="KW-1185">Reference proteome</keyword>